<evidence type="ECO:0000256" key="5">
    <source>
        <dbReference type="ARBA" id="ARBA00023315"/>
    </source>
</evidence>
<organism evidence="8 9">
    <name type="scientific">Profundicola chukchiensis</name>
    <dbReference type="NCBI Taxonomy" id="2961959"/>
    <lineage>
        <taxon>Bacteria</taxon>
        <taxon>Pseudomonadati</taxon>
        <taxon>Bacteroidota</taxon>
        <taxon>Flavobacteriia</taxon>
        <taxon>Flavobacteriales</taxon>
        <taxon>Weeksellaceae</taxon>
        <taxon>Profundicola</taxon>
    </lineage>
</organism>
<dbReference type="EMBL" id="JANCMU010000001">
    <property type="protein sequence ID" value="MDG4945506.1"/>
    <property type="molecule type" value="Genomic_DNA"/>
</dbReference>
<comment type="caution">
    <text evidence="8">The sequence shown here is derived from an EMBL/GenBank/DDBJ whole genome shotgun (WGS) entry which is preliminary data.</text>
</comment>
<keyword evidence="9" id="KW-1185">Reference proteome</keyword>
<keyword evidence="6" id="KW-0812">Transmembrane</keyword>
<evidence type="ECO:0000313" key="8">
    <source>
        <dbReference type="EMBL" id="MDG4945506.1"/>
    </source>
</evidence>
<dbReference type="PANTHER" id="PTHR10434">
    <property type="entry name" value="1-ACYL-SN-GLYCEROL-3-PHOSPHATE ACYLTRANSFERASE"/>
    <property type="match status" value="1"/>
</dbReference>
<evidence type="ECO:0000256" key="3">
    <source>
        <dbReference type="ARBA" id="ARBA00022679"/>
    </source>
</evidence>
<keyword evidence="6" id="KW-0472">Membrane</keyword>
<keyword evidence="4" id="KW-0443">Lipid metabolism</keyword>
<feature type="transmembrane region" description="Helical" evidence="6">
    <location>
        <begin position="12"/>
        <end position="37"/>
    </location>
</feature>
<keyword evidence="5 8" id="KW-0012">Acyltransferase</keyword>
<dbReference type="RefSeq" id="WP_304420103.1">
    <property type="nucleotide sequence ID" value="NZ_JANCMU010000001.1"/>
</dbReference>
<dbReference type="SMART" id="SM00563">
    <property type="entry name" value="PlsC"/>
    <property type="match status" value="1"/>
</dbReference>
<accession>A0A9X4MZS9</accession>
<comment type="pathway">
    <text evidence="1">Lipid metabolism.</text>
</comment>
<dbReference type="SUPFAM" id="SSF69593">
    <property type="entry name" value="Glycerol-3-phosphate (1)-acyltransferase"/>
    <property type="match status" value="1"/>
</dbReference>
<name>A0A9X4MZS9_9FLAO</name>
<feature type="domain" description="Phospholipid/glycerol acyltransferase" evidence="7">
    <location>
        <begin position="78"/>
        <end position="192"/>
    </location>
</feature>
<gene>
    <name evidence="8" type="ORF">NMK71_03690</name>
</gene>
<evidence type="ECO:0000256" key="1">
    <source>
        <dbReference type="ARBA" id="ARBA00005189"/>
    </source>
</evidence>
<evidence type="ECO:0000313" key="9">
    <source>
        <dbReference type="Proteomes" id="UP001152599"/>
    </source>
</evidence>
<keyword evidence="3" id="KW-0808">Transferase</keyword>
<evidence type="ECO:0000259" key="7">
    <source>
        <dbReference type="SMART" id="SM00563"/>
    </source>
</evidence>
<keyword evidence="2" id="KW-0444">Lipid biosynthesis</keyword>
<evidence type="ECO:0000256" key="2">
    <source>
        <dbReference type="ARBA" id="ARBA00022516"/>
    </source>
</evidence>
<dbReference type="InterPro" id="IPR002123">
    <property type="entry name" value="Plipid/glycerol_acylTrfase"/>
</dbReference>
<keyword evidence="6" id="KW-1133">Transmembrane helix</keyword>
<dbReference type="Pfam" id="PF01553">
    <property type="entry name" value="Acyltransferase"/>
    <property type="match status" value="1"/>
</dbReference>
<evidence type="ECO:0000256" key="4">
    <source>
        <dbReference type="ARBA" id="ARBA00023098"/>
    </source>
</evidence>
<dbReference type="GO" id="GO:0006654">
    <property type="term" value="P:phosphatidic acid biosynthetic process"/>
    <property type="evidence" value="ECO:0007669"/>
    <property type="project" value="TreeGrafter"/>
</dbReference>
<dbReference type="CDD" id="cd07989">
    <property type="entry name" value="LPLAT_AGPAT-like"/>
    <property type="match status" value="1"/>
</dbReference>
<dbReference type="PANTHER" id="PTHR10434:SF64">
    <property type="entry name" value="1-ACYL-SN-GLYCEROL-3-PHOSPHATE ACYLTRANSFERASE-RELATED"/>
    <property type="match status" value="1"/>
</dbReference>
<dbReference type="GO" id="GO:0003841">
    <property type="term" value="F:1-acylglycerol-3-phosphate O-acyltransferase activity"/>
    <property type="evidence" value="ECO:0007669"/>
    <property type="project" value="TreeGrafter"/>
</dbReference>
<sequence length="255" mass="29814">MEFLGKILSFLWRCWFVYLSTIATIFFGVFFVLPLSIRDEDFAKAYFFERLWAKTIFYGSGLSLKKHGFPIIDESHPYLIISNHTSMMDIMLMLLINKKPMVFVGKKELLNLPIFGYIFNRMNIVVDRKDPNSRSKVIRESIKNVKLGRSICIFPEGGVPEREIMLDSFLDGPFAIAIMNKIPLLTISICGLKEILPYSYCEGKPGLVDVYFHQTLETSRLNKTHIPEIKETCYEMIHSQLKRYYWRKERGWPAK</sequence>
<reference evidence="8" key="1">
    <citation type="submission" date="2022-07" db="EMBL/GenBank/DDBJ databases">
        <title>Description and genome-wide analysis of Profundicola chukchiensis gen. nov., sp. nov., marine bacteria isolated from bottom sediments of the Chukchi Sea.</title>
        <authorList>
            <person name="Romanenko L."/>
            <person name="Otstavnykh N."/>
            <person name="Kurilenko V."/>
            <person name="Eremeev V."/>
            <person name="Velansky P."/>
            <person name="Mikhailov V."/>
            <person name="Isaeva M."/>
        </authorList>
    </citation>
    <scope>NUCLEOTIDE SEQUENCE</scope>
    <source>
        <strain evidence="8">KMM 9713</strain>
    </source>
</reference>
<evidence type="ECO:0000256" key="6">
    <source>
        <dbReference type="SAM" id="Phobius"/>
    </source>
</evidence>
<dbReference type="AlphaFoldDB" id="A0A9X4MZS9"/>
<protein>
    <submittedName>
        <fullName evidence="8">1-acyl-sn-glycerol-3-phosphate acyltransferase</fullName>
    </submittedName>
</protein>
<proteinExistence type="predicted"/>
<dbReference type="Proteomes" id="UP001152599">
    <property type="component" value="Unassembled WGS sequence"/>
</dbReference>